<dbReference type="AlphaFoldDB" id="A0A4Y7U4P6"/>
<name>A0A4Y7U4P6_9FLAO</name>
<feature type="domain" description="YSIRK Gram-positive signal peptide" evidence="2">
    <location>
        <begin position="3"/>
        <end position="25"/>
    </location>
</feature>
<dbReference type="Proteomes" id="UP000298340">
    <property type="component" value="Unassembled WGS sequence"/>
</dbReference>
<keyword evidence="1" id="KW-0812">Transmembrane</keyword>
<reference evidence="3 4" key="1">
    <citation type="journal article" date="2018" name="Syst. Appl. Microbiol.">
        <title>Flavobacterium circumlabens sp. nov. and Flavobacterium cupreum sp. nov., two psychrotrophic species isolated from Antarctic environmental samples.</title>
        <authorList>
            <person name="Kralova S."/>
            <person name="Busse H.J."/>
            <person name="Svec P."/>
            <person name="Maslanova I."/>
            <person name="Stankova E."/>
            <person name="Bartak M."/>
            <person name="Sedlacek I."/>
        </authorList>
    </citation>
    <scope>NUCLEOTIDE SEQUENCE [LARGE SCALE GENOMIC DNA]</scope>
    <source>
        <strain evidence="3 4">CCM 8828</strain>
    </source>
</reference>
<accession>A0A4Y7U4P6</accession>
<dbReference type="RefSeq" id="WP_134092455.1">
    <property type="nucleotide sequence ID" value="NZ_QWDN01000614.1"/>
</dbReference>
<feature type="non-terminal residue" evidence="3">
    <location>
        <position position="64"/>
    </location>
</feature>
<evidence type="ECO:0000313" key="3">
    <source>
        <dbReference type="EMBL" id="TEB41058.1"/>
    </source>
</evidence>
<evidence type="ECO:0000313" key="4">
    <source>
        <dbReference type="Proteomes" id="UP000298340"/>
    </source>
</evidence>
<comment type="caution">
    <text evidence="3">The sequence shown here is derived from an EMBL/GenBank/DDBJ whole genome shotgun (WGS) entry which is preliminary data.</text>
</comment>
<organism evidence="3 4">
    <name type="scientific">Flavobacterium circumlabens</name>
    <dbReference type="NCBI Taxonomy" id="2133765"/>
    <lineage>
        <taxon>Bacteria</taxon>
        <taxon>Pseudomonadati</taxon>
        <taxon>Bacteroidota</taxon>
        <taxon>Flavobacteriia</taxon>
        <taxon>Flavobacteriales</taxon>
        <taxon>Flavobacteriaceae</taxon>
        <taxon>Flavobacterium</taxon>
    </lineage>
</organism>
<keyword evidence="1" id="KW-1133">Transmembrane helix</keyword>
<dbReference type="InterPro" id="IPR005877">
    <property type="entry name" value="YSIRK_signal_dom"/>
</dbReference>
<proteinExistence type="predicted"/>
<evidence type="ECO:0000256" key="1">
    <source>
        <dbReference type="SAM" id="Phobius"/>
    </source>
</evidence>
<sequence length="64" mass="7107">MREKRRYSIRKFTVGAGSVLIGLTLYSGLNTVEASENNYETSFKILGNASDDSDDSDSIKERSL</sequence>
<dbReference type="Pfam" id="PF04650">
    <property type="entry name" value="YSIRK_signal"/>
    <property type="match status" value="1"/>
</dbReference>
<gene>
    <name evidence="3" type="ORF">D0809_27460</name>
</gene>
<keyword evidence="1" id="KW-0472">Membrane</keyword>
<protein>
    <submittedName>
        <fullName evidence="3">YSIRK-type signal peptide-containing protein</fullName>
    </submittedName>
</protein>
<dbReference type="NCBIfam" id="TIGR01168">
    <property type="entry name" value="YSIRK_signal"/>
    <property type="match status" value="1"/>
</dbReference>
<feature type="transmembrane region" description="Helical" evidence="1">
    <location>
        <begin position="12"/>
        <end position="29"/>
    </location>
</feature>
<evidence type="ECO:0000259" key="2">
    <source>
        <dbReference type="Pfam" id="PF04650"/>
    </source>
</evidence>
<dbReference type="EMBL" id="QWDN01000614">
    <property type="protein sequence ID" value="TEB41058.1"/>
    <property type="molecule type" value="Genomic_DNA"/>
</dbReference>